<gene>
    <name evidence="4" type="ORF">ACFSKU_16350</name>
</gene>
<dbReference type="RefSeq" id="WP_229959530.1">
    <property type="nucleotide sequence ID" value="NZ_JAJJWI010000005.1"/>
</dbReference>
<dbReference type="InterPro" id="IPR002618">
    <property type="entry name" value="UDPGP_fam"/>
</dbReference>
<keyword evidence="5" id="KW-1185">Reference proteome</keyword>
<keyword evidence="2 4" id="KW-0548">Nucleotidyltransferase</keyword>
<dbReference type="PANTHER" id="PTHR32463:SF0">
    <property type="entry name" value="L-FUCOSE KINASE"/>
    <property type="match status" value="1"/>
</dbReference>
<evidence type="ECO:0000313" key="5">
    <source>
        <dbReference type="Proteomes" id="UP001597369"/>
    </source>
</evidence>
<evidence type="ECO:0000256" key="1">
    <source>
        <dbReference type="ARBA" id="ARBA00022679"/>
    </source>
</evidence>
<evidence type="ECO:0000256" key="2">
    <source>
        <dbReference type="ARBA" id="ARBA00022695"/>
    </source>
</evidence>
<evidence type="ECO:0000256" key="3">
    <source>
        <dbReference type="ARBA" id="ARBA00022777"/>
    </source>
</evidence>
<dbReference type="Pfam" id="PF01704">
    <property type="entry name" value="UDPGP"/>
    <property type="match status" value="1"/>
</dbReference>
<organism evidence="4 5">
    <name type="scientific">Pontibacter silvestris</name>
    <dbReference type="NCBI Taxonomy" id="2305183"/>
    <lineage>
        <taxon>Bacteria</taxon>
        <taxon>Pseudomonadati</taxon>
        <taxon>Bacteroidota</taxon>
        <taxon>Cytophagia</taxon>
        <taxon>Cytophagales</taxon>
        <taxon>Hymenobacteraceae</taxon>
        <taxon>Pontibacter</taxon>
    </lineage>
</organism>
<dbReference type="EMBL" id="JBHUHV010000053">
    <property type="protein sequence ID" value="MFD2068463.1"/>
    <property type="molecule type" value="Genomic_DNA"/>
</dbReference>
<dbReference type="EC" id="2.7.7.9" evidence="4"/>
<accession>A0ABW4X0D6</accession>
<dbReference type="SUPFAM" id="SSF53448">
    <property type="entry name" value="Nucleotide-diphospho-sugar transferases"/>
    <property type="match status" value="1"/>
</dbReference>
<dbReference type="InterPro" id="IPR052203">
    <property type="entry name" value="GHMP_Kinase-Related"/>
</dbReference>
<reference evidence="5" key="1">
    <citation type="journal article" date="2019" name="Int. J. Syst. Evol. Microbiol.">
        <title>The Global Catalogue of Microorganisms (GCM) 10K type strain sequencing project: providing services to taxonomists for standard genome sequencing and annotation.</title>
        <authorList>
            <consortium name="The Broad Institute Genomics Platform"/>
            <consortium name="The Broad Institute Genome Sequencing Center for Infectious Disease"/>
            <person name="Wu L."/>
            <person name="Ma J."/>
        </authorList>
    </citation>
    <scope>NUCLEOTIDE SEQUENCE [LARGE SCALE GENOMIC DNA]</scope>
    <source>
        <strain evidence="5">JCM 16545</strain>
    </source>
</reference>
<protein>
    <submittedName>
        <fullName evidence="4">UTP--glucose-1-phosphate uridylyltransferase</fullName>
        <ecNumber evidence="4">2.7.7.9</ecNumber>
    </submittedName>
</protein>
<dbReference type="PANTHER" id="PTHR32463">
    <property type="entry name" value="L-FUCOSE KINASE"/>
    <property type="match status" value="1"/>
</dbReference>
<evidence type="ECO:0000313" key="4">
    <source>
        <dbReference type="EMBL" id="MFD2068463.1"/>
    </source>
</evidence>
<sequence length="1112" mass="125036">MNVFIETITSTDTAKRNRSFYQISQKLTAKELLAALRELDSFRKSTPNLYDKVRAILFLYAGFRFFLMETKETPSIGKISYTGFEDLLARRFEHAIATFLKELDKHGPNATLFSALAESYHHLSFQILADQVRKSVRSSKGNQWMFRVGHQEEHPIRIHSKLLQRPENSLFYPILHENTSVRMDLTHSGWSDIFFLGMDYPEGARVINLSIDLGVYGRDKDIRPPLHSYLRVIPDPVLRLTSIDLNTTKDVHDLADLFNFGNDYLSLVKAGVIASGLIPPSFEGTNQSLPEILARIVGPGMGIELVTKVNDIPKGSRFAVSTNLLGSIISLLMRATGQTQNLEGGLLESERRLVASRAILGEWIGGSGGGWQDSGGVWPGIKAIQGTFAEEGDPEYGISRGTLLPRHRVLQGEEVHPEIGEKIMNSLVLMHGGMASNVGPILEMVTEKYLLRGEKEWVARQRTNEVFDNILEAIKEGDVKKIAANTAQNWQHSIKEIIPWASTYFTEQIIAKAKKQFGDDYYGFLMLGGMSGGGMGMFVNPERYEEYKMGVLDILRKTKNELSDSLPFAMEPVVYNWSINNRGTWATLQEGNEALMPEQYYAIHVSELVRKEPSSISYIRRAEIDYFTTYCEKNNLAYPLLRTIISNLFKVSDPTTSGNKSAEDEKAEKVKKDNGFDYIQHEEIREQLQKGRIGLSRNRLAAETSIEDVGPEDVVKLDALADGATKAGEEAIKAGKVGVMSLAAGVGSRWTKGAGVIKALNPFVEIEGKHRSFLEIHLAKTRKVAEKYGATIPHIVATSYLTHDPIRKKLEQANNFGYDGATYLSAGRSIGQRFVPMERDLRFMWEEMPQETLDENKQKVRDAVRRSMINWAKSKGEGTDYVDNIAAQRFSPLGHWYEVSNLLRNGTLAKLLREHPQLETIMLHNIDTLGADVDPNALGHHLDSGNVLTFEVIPRRIEDRGGGLARVNGHLRLLEGLAQPREEDELNLSYYNSNTTWIQIDPLLKLFGINRQELQQMDETQLAKAVRSVAHRIPTYVTIKDVKYRWGHGQEDIYPVAQIEKLWTDMTALTDLKCGYVVVPRHRGQQMKDPAQLDSWVTDGSKDYVASLGTFA</sequence>
<name>A0ABW4X0D6_9BACT</name>
<comment type="caution">
    <text evidence="4">The sequence shown here is derived from an EMBL/GenBank/DDBJ whole genome shotgun (WGS) entry which is preliminary data.</text>
</comment>
<dbReference type="GO" id="GO:0003983">
    <property type="term" value="F:UTP:glucose-1-phosphate uridylyltransferase activity"/>
    <property type="evidence" value="ECO:0007669"/>
    <property type="project" value="UniProtKB-EC"/>
</dbReference>
<keyword evidence="1 4" id="KW-0808">Transferase</keyword>
<dbReference type="Gene3D" id="3.90.550.10">
    <property type="entry name" value="Spore Coat Polysaccharide Biosynthesis Protein SpsA, Chain A"/>
    <property type="match status" value="1"/>
</dbReference>
<dbReference type="Proteomes" id="UP001597369">
    <property type="component" value="Unassembled WGS sequence"/>
</dbReference>
<dbReference type="Gene3D" id="3.30.230.120">
    <property type="match status" value="1"/>
</dbReference>
<dbReference type="InterPro" id="IPR029044">
    <property type="entry name" value="Nucleotide-diphossugar_trans"/>
</dbReference>
<proteinExistence type="predicted"/>
<keyword evidence="3" id="KW-0418">Kinase</keyword>